<organism evidence="3 4">
    <name type="scientific">Phreatobacter stygius</name>
    <dbReference type="NCBI Taxonomy" id="1940610"/>
    <lineage>
        <taxon>Bacteria</taxon>
        <taxon>Pseudomonadati</taxon>
        <taxon>Pseudomonadota</taxon>
        <taxon>Alphaproteobacteria</taxon>
        <taxon>Hyphomicrobiales</taxon>
        <taxon>Phreatobacteraceae</taxon>
        <taxon>Phreatobacter</taxon>
    </lineage>
</organism>
<feature type="chain" id="PRO_5020709984" evidence="2">
    <location>
        <begin position="27"/>
        <end position="334"/>
    </location>
</feature>
<feature type="signal peptide" evidence="2">
    <location>
        <begin position="1"/>
        <end position="26"/>
    </location>
</feature>
<dbReference type="PIRSF" id="PIRSF017082">
    <property type="entry name" value="YflP"/>
    <property type="match status" value="1"/>
</dbReference>
<reference evidence="3 4" key="1">
    <citation type="submission" date="2019-04" db="EMBL/GenBank/DDBJ databases">
        <title>Phreatobacter aquaticus sp. nov.</title>
        <authorList>
            <person name="Choi A."/>
        </authorList>
    </citation>
    <scope>NUCLEOTIDE SEQUENCE [LARGE SCALE GENOMIC DNA]</scope>
    <source>
        <strain evidence="3 4">KCTC 52518</strain>
    </source>
</reference>
<evidence type="ECO:0000256" key="2">
    <source>
        <dbReference type="SAM" id="SignalP"/>
    </source>
</evidence>
<dbReference type="Pfam" id="PF03401">
    <property type="entry name" value="TctC"/>
    <property type="match status" value="1"/>
</dbReference>
<evidence type="ECO:0000256" key="1">
    <source>
        <dbReference type="ARBA" id="ARBA00006987"/>
    </source>
</evidence>
<dbReference type="OrthoDB" id="8152957at2"/>
<dbReference type="InterPro" id="IPR005064">
    <property type="entry name" value="BUG"/>
</dbReference>
<evidence type="ECO:0000313" key="4">
    <source>
        <dbReference type="Proteomes" id="UP000298781"/>
    </source>
</evidence>
<dbReference type="Gene3D" id="3.40.190.150">
    <property type="entry name" value="Bordetella uptake gene, domain 1"/>
    <property type="match status" value="1"/>
</dbReference>
<protein>
    <submittedName>
        <fullName evidence="3">Tripartite tricarboxylate transporter substrate binding protein</fullName>
    </submittedName>
</protein>
<dbReference type="Gene3D" id="3.40.190.10">
    <property type="entry name" value="Periplasmic binding protein-like II"/>
    <property type="match status" value="1"/>
</dbReference>
<accession>A0A4D7AXG8</accession>
<name>A0A4D7AXG8_9HYPH</name>
<dbReference type="CDD" id="cd07012">
    <property type="entry name" value="PBP2_Bug_TTT"/>
    <property type="match status" value="1"/>
</dbReference>
<gene>
    <name evidence="3" type="ORF">E8M01_17840</name>
</gene>
<proteinExistence type="inferred from homology"/>
<keyword evidence="2" id="KW-0732">Signal</keyword>
<dbReference type="Proteomes" id="UP000298781">
    <property type="component" value="Chromosome"/>
</dbReference>
<dbReference type="EMBL" id="CP039690">
    <property type="protein sequence ID" value="QCI65909.1"/>
    <property type="molecule type" value="Genomic_DNA"/>
</dbReference>
<dbReference type="KEGG" id="pstg:E8M01_17840"/>
<dbReference type="PANTHER" id="PTHR42928:SF5">
    <property type="entry name" value="BLR1237 PROTEIN"/>
    <property type="match status" value="1"/>
</dbReference>
<evidence type="ECO:0000313" key="3">
    <source>
        <dbReference type="EMBL" id="QCI65909.1"/>
    </source>
</evidence>
<dbReference type="InterPro" id="IPR042100">
    <property type="entry name" value="Bug_dom1"/>
</dbReference>
<dbReference type="RefSeq" id="WP_136961355.1">
    <property type="nucleotide sequence ID" value="NZ_CP039690.1"/>
</dbReference>
<dbReference type="PANTHER" id="PTHR42928">
    <property type="entry name" value="TRICARBOXYLATE-BINDING PROTEIN"/>
    <property type="match status" value="1"/>
</dbReference>
<dbReference type="AlphaFoldDB" id="A0A4D7AXG8"/>
<comment type="similarity">
    <text evidence="1">Belongs to the UPF0065 (bug) family.</text>
</comment>
<keyword evidence="4" id="KW-1185">Reference proteome</keyword>
<sequence length="334" mass="34916">MHRRDLVRGLALASLVGPCLASRAMAAGYPERAVSIVNGYAPGGSTDVSARLLAQALSTELGGATAIVENRAGASGTLASEWLRRQAADGYTLMLSESSSFAIWPSMHVDGTRYKPVEDFTWISTVCTSPLVLIVSPDFPAQTLAEALAVLGSPRSESLSFSSSGAGSIPHIGAELLRHTLGPGARSPHIPYRGGAPAVLSVAKNETAWGVASLGSAAGLIEGQMVRALAVTSPVRFSQFPDVPTFIEAGVPAMELNIHYLLHAPAGLPQPIVAKLNQAAAKGILQEGLRQRFVGAGMEAWAGVNTPHAARELVEAELRRFKAIAERTGIRISG</sequence>